<dbReference type="InterPro" id="IPR013766">
    <property type="entry name" value="Thioredoxin_domain"/>
</dbReference>
<dbReference type="Gene3D" id="3.40.30.10">
    <property type="entry name" value="Glutaredoxin"/>
    <property type="match status" value="1"/>
</dbReference>
<proteinExistence type="inferred from homology"/>
<evidence type="ECO:0000259" key="4">
    <source>
        <dbReference type="PROSITE" id="PS51352"/>
    </source>
</evidence>
<dbReference type="EMBL" id="NCEQ01000011">
    <property type="protein sequence ID" value="OYX55863.1"/>
    <property type="molecule type" value="Genomic_DNA"/>
</dbReference>
<dbReference type="AlphaFoldDB" id="A0A258HHP6"/>
<reference evidence="5 6" key="1">
    <citation type="submission" date="2017-03" db="EMBL/GenBank/DDBJ databases">
        <title>Lifting the veil on microbial sulfur biogeochemistry in mining wastewaters.</title>
        <authorList>
            <person name="Kantor R.S."/>
            <person name="Colenbrander Nelson T."/>
            <person name="Marshall S."/>
            <person name="Bennett D."/>
            <person name="Apte S."/>
            <person name="Camacho D."/>
            <person name="Thomas B.C."/>
            <person name="Warren L.A."/>
            <person name="Banfield J.F."/>
        </authorList>
    </citation>
    <scope>NUCLEOTIDE SEQUENCE [LARGE SCALE GENOMIC DNA]</scope>
    <source>
        <strain evidence="5">32-68-21</strain>
    </source>
</reference>
<dbReference type="PROSITE" id="PS51257">
    <property type="entry name" value="PROKAR_LIPOPROTEIN"/>
    <property type="match status" value="1"/>
</dbReference>
<dbReference type="Proteomes" id="UP000216147">
    <property type="component" value="Unassembled WGS sequence"/>
</dbReference>
<dbReference type="InterPro" id="IPR036249">
    <property type="entry name" value="Thioredoxin-like_sf"/>
</dbReference>
<keyword evidence="3" id="KW-0732">Signal</keyword>
<protein>
    <submittedName>
        <fullName evidence="5">Thioredoxin</fullName>
    </submittedName>
</protein>
<comment type="caution">
    <text evidence="5">The sequence shown here is derived from an EMBL/GenBank/DDBJ whole genome shotgun (WGS) entry which is preliminary data.</text>
</comment>
<evidence type="ECO:0000313" key="5">
    <source>
        <dbReference type="EMBL" id="OYX55863.1"/>
    </source>
</evidence>
<evidence type="ECO:0000313" key="6">
    <source>
        <dbReference type="Proteomes" id="UP000216147"/>
    </source>
</evidence>
<evidence type="ECO:0000256" key="2">
    <source>
        <dbReference type="ARBA" id="ARBA00005791"/>
    </source>
</evidence>
<evidence type="ECO:0000256" key="3">
    <source>
        <dbReference type="SAM" id="SignalP"/>
    </source>
</evidence>
<dbReference type="PROSITE" id="PS51318">
    <property type="entry name" value="TAT"/>
    <property type="match status" value="1"/>
</dbReference>
<evidence type="ECO:0000256" key="1">
    <source>
        <dbReference type="ARBA" id="ARBA00003565"/>
    </source>
</evidence>
<feature type="domain" description="Thioredoxin" evidence="4">
    <location>
        <begin position="17"/>
        <end position="212"/>
    </location>
</feature>
<accession>A0A258HHP6</accession>
<comment type="similarity">
    <text evidence="2">Belongs to the thioredoxin family. DsbA subfamily.</text>
</comment>
<dbReference type="SUPFAM" id="SSF52833">
    <property type="entry name" value="Thioredoxin-like"/>
    <property type="match status" value="1"/>
</dbReference>
<feature type="chain" id="PRO_5012288175" evidence="3">
    <location>
        <begin position="25"/>
        <end position="214"/>
    </location>
</feature>
<name>A0A258HHP6_9CAUL</name>
<gene>
    <name evidence="5" type="ORF">B7Y86_11830</name>
</gene>
<dbReference type="PANTHER" id="PTHR13887">
    <property type="entry name" value="GLUTATHIONE S-TRANSFERASE KAPPA"/>
    <property type="match status" value="1"/>
</dbReference>
<dbReference type="Pfam" id="PF13462">
    <property type="entry name" value="Thioredoxin_4"/>
    <property type="match status" value="1"/>
</dbReference>
<dbReference type="InterPro" id="IPR006311">
    <property type="entry name" value="TAT_signal"/>
</dbReference>
<sequence>MRASGPFKYASMSRRAAVTGAALAAMAMLAACSGAQTGAPAEGDMALGAPEGAKVTVVEYASVTCSHCAAWQAQVYPEFKTRYVDTNQVRYVFREFPTAPESVAVAGFLIARCAGPDKYFPVIHEIMASQAEIFGGVPPRSVLLRIANGAGLSEEQFQACVTDADAIKAMDTRIKSALDAGVTGTPYFMVNGEHVADSSLAGLSEKIDAALAAS</sequence>
<dbReference type="PROSITE" id="PS51352">
    <property type="entry name" value="THIOREDOXIN_2"/>
    <property type="match status" value="1"/>
</dbReference>
<comment type="function">
    <text evidence="1">May be required for disulfide bond formation in some proteins.</text>
</comment>
<dbReference type="InterPro" id="IPR012336">
    <property type="entry name" value="Thioredoxin-like_fold"/>
</dbReference>
<organism evidence="5 6">
    <name type="scientific">Brevundimonas subvibrioides</name>
    <dbReference type="NCBI Taxonomy" id="74313"/>
    <lineage>
        <taxon>Bacteria</taxon>
        <taxon>Pseudomonadati</taxon>
        <taxon>Pseudomonadota</taxon>
        <taxon>Alphaproteobacteria</taxon>
        <taxon>Caulobacterales</taxon>
        <taxon>Caulobacteraceae</taxon>
        <taxon>Brevundimonas</taxon>
    </lineage>
</organism>
<feature type="signal peptide" evidence="3">
    <location>
        <begin position="1"/>
        <end position="24"/>
    </location>
</feature>
<dbReference type="PANTHER" id="PTHR13887:SF56">
    <property type="entry name" value="THIOREDOXIN-LIKE REDUCTASE RV2466C"/>
    <property type="match status" value="1"/>
</dbReference>